<keyword evidence="3" id="KW-0732">Signal</keyword>
<feature type="region of interest" description="Disordered" evidence="1">
    <location>
        <begin position="93"/>
        <end position="119"/>
    </location>
</feature>
<name>A0AAD7BFK4_9AGAR</name>
<dbReference type="EMBL" id="JARKIF010000018">
    <property type="protein sequence ID" value="KAJ7619493.1"/>
    <property type="molecule type" value="Genomic_DNA"/>
</dbReference>
<organism evidence="4 5">
    <name type="scientific">Roridomyces roridus</name>
    <dbReference type="NCBI Taxonomy" id="1738132"/>
    <lineage>
        <taxon>Eukaryota</taxon>
        <taxon>Fungi</taxon>
        <taxon>Dikarya</taxon>
        <taxon>Basidiomycota</taxon>
        <taxon>Agaricomycotina</taxon>
        <taxon>Agaricomycetes</taxon>
        <taxon>Agaricomycetidae</taxon>
        <taxon>Agaricales</taxon>
        <taxon>Marasmiineae</taxon>
        <taxon>Mycenaceae</taxon>
        <taxon>Roridomyces</taxon>
    </lineage>
</organism>
<feature type="chain" id="PRO_5042294928" evidence="3">
    <location>
        <begin position="16"/>
        <end position="201"/>
    </location>
</feature>
<gene>
    <name evidence="4" type="ORF">FB45DRAFT_871647</name>
</gene>
<keyword evidence="2" id="KW-0472">Membrane</keyword>
<protein>
    <submittedName>
        <fullName evidence="4">Uncharacterized protein</fullName>
    </submittedName>
</protein>
<evidence type="ECO:0000256" key="3">
    <source>
        <dbReference type="SAM" id="SignalP"/>
    </source>
</evidence>
<feature type="compositionally biased region" description="Pro residues" evidence="1">
    <location>
        <begin position="100"/>
        <end position="115"/>
    </location>
</feature>
<sequence length="201" mass="20476">MLSPALLLLSSLVAAQLDGDQIVTAGPNVGAIAGGVVGGVLALALIAVTVWRFRRRARLRSEGVPPDPKISSPSPVPATPQIAFHSPVATPQISVHSPVTTPPIPASPVTTPPPQGLEETRQGSTLALVSPEMTEVAASQAAMWEKSGHGSPSSLPSTSGALDTVGLLQKTILCLQSDISGLAGARITQFIISHVAPVKTA</sequence>
<keyword evidence="2" id="KW-1133">Transmembrane helix</keyword>
<feature type="signal peptide" evidence="3">
    <location>
        <begin position="1"/>
        <end position="15"/>
    </location>
</feature>
<evidence type="ECO:0000313" key="5">
    <source>
        <dbReference type="Proteomes" id="UP001221142"/>
    </source>
</evidence>
<keyword evidence="5" id="KW-1185">Reference proteome</keyword>
<comment type="caution">
    <text evidence="4">The sequence shown here is derived from an EMBL/GenBank/DDBJ whole genome shotgun (WGS) entry which is preliminary data.</text>
</comment>
<feature type="transmembrane region" description="Helical" evidence="2">
    <location>
        <begin position="29"/>
        <end position="51"/>
    </location>
</feature>
<evidence type="ECO:0000256" key="1">
    <source>
        <dbReference type="SAM" id="MobiDB-lite"/>
    </source>
</evidence>
<proteinExistence type="predicted"/>
<reference evidence="4" key="1">
    <citation type="submission" date="2023-03" db="EMBL/GenBank/DDBJ databases">
        <title>Massive genome expansion in bonnet fungi (Mycena s.s.) driven by repeated elements and novel gene families across ecological guilds.</title>
        <authorList>
            <consortium name="Lawrence Berkeley National Laboratory"/>
            <person name="Harder C.B."/>
            <person name="Miyauchi S."/>
            <person name="Viragh M."/>
            <person name="Kuo A."/>
            <person name="Thoen E."/>
            <person name="Andreopoulos B."/>
            <person name="Lu D."/>
            <person name="Skrede I."/>
            <person name="Drula E."/>
            <person name="Henrissat B."/>
            <person name="Morin E."/>
            <person name="Kohler A."/>
            <person name="Barry K."/>
            <person name="LaButti K."/>
            <person name="Morin E."/>
            <person name="Salamov A."/>
            <person name="Lipzen A."/>
            <person name="Mereny Z."/>
            <person name="Hegedus B."/>
            <person name="Baldrian P."/>
            <person name="Stursova M."/>
            <person name="Weitz H."/>
            <person name="Taylor A."/>
            <person name="Grigoriev I.V."/>
            <person name="Nagy L.G."/>
            <person name="Martin F."/>
            <person name="Kauserud H."/>
        </authorList>
    </citation>
    <scope>NUCLEOTIDE SEQUENCE</scope>
    <source>
        <strain evidence="4">9284</strain>
    </source>
</reference>
<evidence type="ECO:0000313" key="4">
    <source>
        <dbReference type="EMBL" id="KAJ7619493.1"/>
    </source>
</evidence>
<accession>A0AAD7BFK4</accession>
<evidence type="ECO:0000256" key="2">
    <source>
        <dbReference type="SAM" id="Phobius"/>
    </source>
</evidence>
<dbReference type="Proteomes" id="UP001221142">
    <property type="component" value="Unassembled WGS sequence"/>
</dbReference>
<keyword evidence="2" id="KW-0812">Transmembrane</keyword>
<dbReference type="AlphaFoldDB" id="A0AAD7BFK4"/>